<feature type="domain" description="DUF7886" evidence="1">
    <location>
        <begin position="75"/>
        <end position="213"/>
    </location>
</feature>
<evidence type="ECO:0000313" key="3">
    <source>
        <dbReference type="Proteomes" id="UP000242146"/>
    </source>
</evidence>
<keyword evidence="3" id="KW-1185">Reference proteome</keyword>
<organism evidence="2 3">
    <name type="scientific">Hesseltinella vesiculosa</name>
    <dbReference type="NCBI Taxonomy" id="101127"/>
    <lineage>
        <taxon>Eukaryota</taxon>
        <taxon>Fungi</taxon>
        <taxon>Fungi incertae sedis</taxon>
        <taxon>Mucoromycota</taxon>
        <taxon>Mucoromycotina</taxon>
        <taxon>Mucoromycetes</taxon>
        <taxon>Mucorales</taxon>
        <taxon>Cunninghamellaceae</taxon>
        <taxon>Hesseltinella</taxon>
    </lineage>
</organism>
<dbReference type="AlphaFoldDB" id="A0A1X2GN03"/>
<proteinExistence type="predicted"/>
<protein>
    <recommendedName>
        <fullName evidence="1">DUF7886 domain-containing protein</fullName>
    </recommendedName>
</protein>
<evidence type="ECO:0000313" key="2">
    <source>
        <dbReference type="EMBL" id="ORX57518.1"/>
    </source>
</evidence>
<accession>A0A1X2GN03</accession>
<sequence>MLGTDPHNTLGKPLARLARFTKQCAALGCLSGFRHFEVCMYSQEELLFSIIPAGLGRDRKLDETFPSTHLLDEAYIKEHDRMVFLITGYPIYSCPYIYPKWMSRQDHGLHVDGSSDKKPVPLRLTSTMDWRINDVALWEMIWELISLVSWPSSQNPFAIDFDYLDRLPLPKMLFLTGGLIGYLQSLWIEAKPKAVPFVDKVYQDLQQLQQRHLTAMRDYAQQCHTPATTY</sequence>
<reference evidence="2 3" key="1">
    <citation type="submission" date="2016-07" db="EMBL/GenBank/DDBJ databases">
        <title>Pervasive Adenine N6-methylation of Active Genes in Fungi.</title>
        <authorList>
            <consortium name="DOE Joint Genome Institute"/>
            <person name="Mondo S.J."/>
            <person name="Dannebaum R.O."/>
            <person name="Kuo R.C."/>
            <person name="Labutti K."/>
            <person name="Haridas S."/>
            <person name="Kuo A."/>
            <person name="Salamov A."/>
            <person name="Ahrendt S.R."/>
            <person name="Lipzen A."/>
            <person name="Sullivan W."/>
            <person name="Andreopoulos W.B."/>
            <person name="Clum A."/>
            <person name="Lindquist E."/>
            <person name="Daum C."/>
            <person name="Ramamoorthy G.K."/>
            <person name="Gryganskyi A."/>
            <person name="Culley D."/>
            <person name="Magnuson J.K."/>
            <person name="James T.Y."/>
            <person name="O'Malley M.A."/>
            <person name="Stajich J.E."/>
            <person name="Spatafora J.W."/>
            <person name="Visel A."/>
            <person name="Grigoriev I.V."/>
        </authorList>
    </citation>
    <scope>NUCLEOTIDE SEQUENCE [LARGE SCALE GENOMIC DNA]</scope>
    <source>
        <strain evidence="2 3">NRRL 3301</strain>
    </source>
</reference>
<comment type="caution">
    <text evidence="2">The sequence shown here is derived from an EMBL/GenBank/DDBJ whole genome shotgun (WGS) entry which is preliminary data.</text>
</comment>
<evidence type="ECO:0000259" key="1">
    <source>
        <dbReference type="Pfam" id="PF25377"/>
    </source>
</evidence>
<gene>
    <name evidence="2" type="ORF">DM01DRAFT_329223</name>
</gene>
<dbReference type="Proteomes" id="UP000242146">
    <property type="component" value="Unassembled WGS sequence"/>
</dbReference>
<dbReference type="PANTHER" id="PTHR47915:SF1">
    <property type="entry name" value="SI:DKEY-19B23.7"/>
    <property type="match status" value="1"/>
</dbReference>
<dbReference type="Pfam" id="PF25377">
    <property type="entry name" value="DUF7886"/>
    <property type="match status" value="1"/>
</dbReference>
<dbReference type="InterPro" id="IPR057208">
    <property type="entry name" value="DUF7886"/>
</dbReference>
<dbReference type="PANTHER" id="PTHR47915">
    <property type="entry name" value="SI:DKEY-19B23.7"/>
    <property type="match status" value="1"/>
</dbReference>
<name>A0A1X2GN03_9FUNG</name>
<dbReference type="OrthoDB" id="239865at2759"/>
<dbReference type="EMBL" id="MCGT01000008">
    <property type="protein sequence ID" value="ORX57518.1"/>
    <property type="molecule type" value="Genomic_DNA"/>
</dbReference>